<dbReference type="Proteomes" id="UP000324252">
    <property type="component" value="Unassembled WGS sequence"/>
</dbReference>
<proteinExistence type="predicted"/>
<protein>
    <submittedName>
        <fullName evidence="1">Uncharacterized protein</fullName>
    </submittedName>
</protein>
<gene>
    <name evidence="1" type="ORF">SAMN05444142_103350</name>
</gene>
<dbReference type="AlphaFoldDB" id="A0A1H0J9D1"/>
<sequence length="120" mass="13598">MAAATRRNRWHVERNGEAVTVWRGAPLRFDLAVETRFPAMGRERLARQIRQDMWRALQRLRGFRPAVRVTRQGGGLQVVAGGAVDGACPKARAEDAIRAILDDPANRARWQRYAEAQRHG</sequence>
<name>A0A1H0J9D1_9RHOB</name>
<evidence type="ECO:0000313" key="2">
    <source>
        <dbReference type="Proteomes" id="UP000324252"/>
    </source>
</evidence>
<accession>A0A1H0J9D1</accession>
<reference evidence="1 2" key="1">
    <citation type="submission" date="2016-11" db="EMBL/GenBank/DDBJ databases">
        <authorList>
            <person name="Varghese N."/>
            <person name="Submissions S."/>
        </authorList>
    </citation>
    <scope>NUCLEOTIDE SEQUENCE [LARGE SCALE GENOMIC DNA]</scope>
    <source>
        <strain evidence="1 2">DSM 29620</strain>
    </source>
</reference>
<evidence type="ECO:0000313" key="1">
    <source>
        <dbReference type="EMBL" id="SHK12567.1"/>
    </source>
</evidence>
<dbReference type="EMBL" id="FQZZ01000003">
    <property type="protein sequence ID" value="SHK12567.1"/>
    <property type="molecule type" value="Genomic_DNA"/>
</dbReference>
<organism evidence="1 2">
    <name type="scientific">Lutimaribacter pacificus</name>
    <dbReference type="NCBI Taxonomy" id="391948"/>
    <lineage>
        <taxon>Bacteria</taxon>
        <taxon>Pseudomonadati</taxon>
        <taxon>Pseudomonadota</taxon>
        <taxon>Alphaproteobacteria</taxon>
        <taxon>Rhodobacterales</taxon>
        <taxon>Roseobacteraceae</taxon>
        <taxon>Lutimaribacter</taxon>
    </lineage>
</organism>
<dbReference type="RefSeq" id="WP_223228027.1">
    <property type="nucleotide sequence ID" value="NZ_FNIO01000005.1"/>
</dbReference>
<keyword evidence="2" id="KW-1185">Reference proteome</keyword>